<organism evidence="6 7">
    <name type="scientific">Cutaneotrichosporon oleaginosum</name>
    <dbReference type="NCBI Taxonomy" id="879819"/>
    <lineage>
        <taxon>Eukaryota</taxon>
        <taxon>Fungi</taxon>
        <taxon>Dikarya</taxon>
        <taxon>Basidiomycota</taxon>
        <taxon>Agaricomycotina</taxon>
        <taxon>Tremellomycetes</taxon>
        <taxon>Trichosporonales</taxon>
        <taxon>Trichosporonaceae</taxon>
        <taxon>Cutaneotrichosporon</taxon>
    </lineage>
</organism>
<accession>A0A0J0XWR7</accession>
<dbReference type="Proteomes" id="UP000053611">
    <property type="component" value="Unassembled WGS sequence"/>
</dbReference>
<evidence type="ECO:0000256" key="2">
    <source>
        <dbReference type="ARBA" id="ARBA00008197"/>
    </source>
</evidence>
<evidence type="ECO:0000256" key="5">
    <source>
        <dbReference type="SAM" id="Phobius"/>
    </source>
</evidence>
<comment type="similarity">
    <text evidence="2">Belongs to the PET117 family.</text>
</comment>
<dbReference type="EMBL" id="KQ087181">
    <property type="protein sequence ID" value="KLT45507.1"/>
    <property type="molecule type" value="Genomic_DNA"/>
</dbReference>
<dbReference type="GO" id="GO:0005739">
    <property type="term" value="C:mitochondrion"/>
    <property type="evidence" value="ECO:0007669"/>
    <property type="project" value="UniProtKB-SubCell"/>
</dbReference>
<evidence type="ECO:0000256" key="1">
    <source>
        <dbReference type="ARBA" id="ARBA00004173"/>
    </source>
</evidence>
<keyword evidence="5" id="KW-0812">Transmembrane</keyword>
<evidence type="ECO:0000313" key="7">
    <source>
        <dbReference type="Proteomes" id="UP000053611"/>
    </source>
</evidence>
<dbReference type="RefSeq" id="XP_018281998.1">
    <property type="nucleotide sequence ID" value="XM_018420183.1"/>
</dbReference>
<protein>
    <recommendedName>
        <fullName evidence="8">Cytochrome c oxidase assembly protein</fullName>
    </recommendedName>
</protein>
<sequence>MSRASKVFFTTAVGFMGATIWGVHWLQQRESDAMYLGVIRDEERVREKALKKVQQPAVVLDDECATCVISPPPQLLEAQSAEQRARERQARLDEYEAQKGLARRLVKEQGGPAVPGVAGAAGERLV</sequence>
<evidence type="ECO:0000256" key="4">
    <source>
        <dbReference type="ARBA" id="ARBA00023128"/>
    </source>
</evidence>
<keyword evidence="4" id="KW-0496">Mitochondrion</keyword>
<dbReference type="GeneID" id="28980786"/>
<keyword evidence="5" id="KW-0472">Membrane</keyword>
<dbReference type="GO" id="GO:0033617">
    <property type="term" value="P:mitochondrial respiratory chain complex IV assembly"/>
    <property type="evidence" value="ECO:0007669"/>
    <property type="project" value="TreeGrafter"/>
</dbReference>
<dbReference type="OrthoDB" id="2592579at2759"/>
<feature type="transmembrane region" description="Helical" evidence="5">
    <location>
        <begin position="7"/>
        <end position="26"/>
    </location>
</feature>
<reference evidence="6 7" key="1">
    <citation type="submission" date="2015-03" db="EMBL/GenBank/DDBJ databases">
        <title>Genomics and transcriptomics of the oil-accumulating basidiomycete yeast T. oleaginosus allow insights into substrate utilization and the diverse evolutionary trajectories of mating systems in fungi.</title>
        <authorList>
            <consortium name="DOE Joint Genome Institute"/>
            <person name="Kourist R."/>
            <person name="Kracht O."/>
            <person name="Bracharz F."/>
            <person name="Lipzen A."/>
            <person name="Nolan M."/>
            <person name="Ohm R."/>
            <person name="Grigoriev I."/>
            <person name="Sun S."/>
            <person name="Heitman J."/>
            <person name="Bruck T."/>
            <person name="Nowrousian M."/>
        </authorList>
    </citation>
    <scope>NUCLEOTIDE SEQUENCE [LARGE SCALE GENOMIC DNA]</scope>
    <source>
        <strain evidence="6 7">IBC0246</strain>
    </source>
</reference>
<name>A0A0J0XWR7_9TREE</name>
<dbReference type="PANTHER" id="PTHR28163">
    <property type="entry name" value="PROTEIN PET117 HOMOLOG, MITOCHONDRIAL"/>
    <property type="match status" value="1"/>
</dbReference>
<keyword evidence="7" id="KW-1185">Reference proteome</keyword>
<evidence type="ECO:0000313" key="6">
    <source>
        <dbReference type="EMBL" id="KLT45507.1"/>
    </source>
</evidence>
<dbReference type="Pfam" id="PF15786">
    <property type="entry name" value="PET117"/>
    <property type="match status" value="1"/>
</dbReference>
<evidence type="ECO:0008006" key="8">
    <source>
        <dbReference type="Google" id="ProtNLM"/>
    </source>
</evidence>
<evidence type="ECO:0000256" key="3">
    <source>
        <dbReference type="ARBA" id="ARBA00022946"/>
    </source>
</evidence>
<keyword evidence="5" id="KW-1133">Transmembrane helix</keyword>
<gene>
    <name evidence="6" type="ORF">CC85DRAFT_240734</name>
</gene>
<dbReference type="STRING" id="879819.A0A0J0XWR7"/>
<keyword evidence="3" id="KW-0809">Transit peptide</keyword>
<dbReference type="AlphaFoldDB" id="A0A0J0XWR7"/>
<proteinExistence type="inferred from homology"/>
<dbReference type="PANTHER" id="PTHR28163:SF1">
    <property type="entry name" value="PROTEIN PET117 HOMOLOG, MITOCHONDRIAL"/>
    <property type="match status" value="1"/>
</dbReference>
<dbReference type="InterPro" id="IPR031568">
    <property type="entry name" value="Pet117"/>
</dbReference>
<comment type="subcellular location">
    <subcellularLocation>
        <location evidence="1">Mitochondrion</location>
    </subcellularLocation>
</comment>